<evidence type="ECO:0000259" key="3">
    <source>
        <dbReference type="SMART" id="SM00672"/>
    </source>
</evidence>
<dbReference type="InterPro" id="IPR051091">
    <property type="entry name" value="O-Glucosyltr/Glycosyltrsf_90"/>
</dbReference>
<gene>
    <name evidence="4" type="ORF">HYH02_003365</name>
</gene>
<dbReference type="PANTHER" id="PTHR12203">
    <property type="entry name" value="KDEL LYS-ASP-GLU-LEU CONTAINING - RELATED"/>
    <property type="match status" value="1"/>
</dbReference>
<comment type="caution">
    <text evidence="4">The sequence shown here is derived from an EMBL/GenBank/DDBJ whole genome shotgun (WGS) entry which is preliminary data.</text>
</comment>
<feature type="domain" description="Glycosyl transferase CAP10" evidence="3">
    <location>
        <begin position="80"/>
        <end position="338"/>
    </location>
</feature>
<dbReference type="EMBL" id="JAEHOD010000006">
    <property type="protein sequence ID" value="KAG2452341.1"/>
    <property type="molecule type" value="Genomic_DNA"/>
</dbReference>
<keyword evidence="5" id="KW-1185">Reference proteome</keyword>
<evidence type="ECO:0000313" key="5">
    <source>
        <dbReference type="Proteomes" id="UP000613740"/>
    </source>
</evidence>
<organism evidence="4 5">
    <name type="scientific">Chlamydomonas schloesseri</name>
    <dbReference type="NCBI Taxonomy" id="2026947"/>
    <lineage>
        <taxon>Eukaryota</taxon>
        <taxon>Viridiplantae</taxon>
        <taxon>Chlorophyta</taxon>
        <taxon>core chlorophytes</taxon>
        <taxon>Chlorophyceae</taxon>
        <taxon>CS clade</taxon>
        <taxon>Chlamydomonadales</taxon>
        <taxon>Chlamydomonadaceae</taxon>
        <taxon>Chlamydomonas</taxon>
    </lineage>
</organism>
<dbReference type="AlphaFoldDB" id="A0A835WT71"/>
<dbReference type="GO" id="GO:0016740">
    <property type="term" value="F:transferase activity"/>
    <property type="evidence" value="ECO:0007669"/>
    <property type="project" value="UniProtKB-KW"/>
</dbReference>
<dbReference type="Pfam" id="PF05686">
    <property type="entry name" value="Glyco_transf_90"/>
    <property type="match status" value="1"/>
</dbReference>
<name>A0A835WT71_9CHLO</name>
<dbReference type="Proteomes" id="UP000613740">
    <property type="component" value="Unassembled WGS sequence"/>
</dbReference>
<evidence type="ECO:0000256" key="2">
    <source>
        <dbReference type="ARBA" id="ARBA00022679"/>
    </source>
</evidence>
<dbReference type="PANTHER" id="PTHR12203:SF35">
    <property type="entry name" value="PROTEIN O-GLUCOSYLTRANSFERASE 1"/>
    <property type="match status" value="1"/>
</dbReference>
<accession>A0A835WT71</accession>
<dbReference type="SMART" id="SM00672">
    <property type="entry name" value="CAP10"/>
    <property type="match status" value="1"/>
</dbReference>
<sequence>MAYWRRQGRLKANATIQFYESTLRKHFLPAVFKLVLIYKNRIYYPLRDDPQNTDPPLPCAPQIEAFYKHLQPLLERGVIQMPDVLFFHNVEDNLPRWCGPSANCTVPLLSIIKTVDEASGNDTDILIPQFLFLAKSTYHYPWHLKKDVAFFRGRPFCSGWWDRKFKCDFLCTRPWLAHLSQQDEEQGRGRSVLDAGIVEPHQGSSSCISRSPSVQKGIPLANHTYYKYLIHLEGMTTSFRLDMLLHTNSLVLYQNQPFLAHFTRSLRPHVHYVPFWNTTPRGQGMEDIYDVMQTLRHKDSVYPQDIQRIVREGQDFAVKYLTVSARARYLRDALQAYKSLFEDMDPFIEQLVARMRERGFRIPR</sequence>
<protein>
    <recommendedName>
        <fullName evidence="3">Glycosyl transferase CAP10 domain-containing protein</fullName>
    </recommendedName>
</protein>
<evidence type="ECO:0000313" key="4">
    <source>
        <dbReference type="EMBL" id="KAG2452341.1"/>
    </source>
</evidence>
<dbReference type="InterPro" id="IPR006598">
    <property type="entry name" value="CAP10"/>
</dbReference>
<comment type="similarity">
    <text evidence="1">Belongs to the glycosyltransferase 90 family.</text>
</comment>
<dbReference type="OrthoDB" id="541052at2759"/>
<reference evidence="4" key="1">
    <citation type="journal article" date="2020" name="bioRxiv">
        <title>Comparative genomics of Chlamydomonas.</title>
        <authorList>
            <person name="Craig R.J."/>
            <person name="Hasan A.R."/>
            <person name="Ness R.W."/>
            <person name="Keightley P.D."/>
        </authorList>
    </citation>
    <scope>NUCLEOTIDE SEQUENCE</scope>
    <source>
        <strain evidence="4">CCAP 11/173</strain>
    </source>
</reference>
<proteinExistence type="inferred from homology"/>
<evidence type="ECO:0000256" key="1">
    <source>
        <dbReference type="ARBA" id="ARBA00010118"/>
    </source>
</evidence>
<keyword evidence="2" id="KW-0808">Transferase</keyword>